<keyword evidence="2" id="KW-0614">Plasmid</keyword>
<dbReference type="Gene3D" id="1.10.260.40">
    <property type="entry name" value="lambda repressor-like DNA-binding domains"/>
    <property type="match status" value="1"/>
</dbReference>
<dbReference type="InterPro" id="IPR001387">
    <property type="entry name" value="Cro/C1-type_HTH"/>
</dbReference>
<dbReference type="InterPro" id="IPR010982">
    <property type="entry name" value="Lambda_DNA-bd_dom_sf"/>
</dbReference>
<dbReference type="GO" id="GO:0003677">
    <property type="term" value="F:DNA binding"/>
    <property type="evidence" value="ECO:0007669"/>
    <property type="project" value="InterPro"/>
</dbReference>
<dbReference type="AlphaFoldDB" id="A0A0B5AU95"/>
<gene>
    <name evidence="2" type="ORF">JMA_43140</name>
</gene>
<dbReference type="EMBL" id="CP009417">
    <property type="protein sequence ID" value="AJD93631.1"/>
    <property type="molecule type" value="Genomic_DNA"/>
</dbReference>
<organism evidence="2 3">
    <name type="scientific">Jeotgalibacillus malaysiensis</name>
    <dbReference type="NCBI Taxonomy" id="1508404"/>
    <lineage>
        <taxon>Bacteria</taxon>
        <taxon>Bacillati</taxon>
        <taxon>Bacillota</taxon>
        <taxon>Bacilli</taxon>
        <taxon>Bacillales</taxon>
        <taxon>Caryophanaceae</taxon>
        <taxon>Jeotgalibacillus</taxon>
    </lineage>
</organism>
<dbReference type="HOGENOM" id="CLU_1862497_0_0_9"/>
<reference evidence="2 3" key="1">
    <citation type="submission" date="2014-08" db="EMBL/GenBank/DDBJ databases">
        <title>Complete genome of a marine bacteria Jeotgalibacillus malaysiensis.</title>
        <authorList>
            <person name="Yaakop A.S."/>
            <person name="Chan K.-G."/>
            <person name="Goh K.M."/>
        </authorList>
    </citation>
    <scope>NUCLEOTIDE SEQUENCE [LARGE SCALE GENOMIC DNA]</scope>
    <source>
        <strain evidence="2 3">D5</strain>
        <plasmid evidence="3">Plasmid</plasmid>
    </source>
</reference>
<name>A0A0B5AU95_9BACL</name>
<keyword evidence="3" id="KW-1185">Reference proteome</keyword>
<geneLocation type="plasmid" evidence="3"/>
<dbReference type="PROSITE" id="PS50943">
    <property type="entry name" value="HTH_CROC1"/>
    <property type="match status" value="1"/>
</dbReference>
<dbReference type="CDD" id="cd00093">
    <property type="entry name" value="HTH_XRE"/>
    <property type="match status" value="1"/>
</dbReference>
<dbReference type="Pfam" id="PF13560">
    <property type="entry name" value="HTH_31"/>
    <property type="match status" value="1"/>
</dbReference>
<dbReference type="SUPFAM" id="SSF47413">
    <property type="entry name" value="lambda repressor-like DNA-binding domains"/>
    <property type="match status" value="1"/>
</dbReference>
<dbReference type="OrthoDB" id="9812495at2"/>
<dbReference type="Proteomes" id="UP000031449">
    <property type="component" value="Plasmid unnamed"/>
</dbReference>
<evidence type="ECO:0000313" key="3">
    <source>
        <dbReference type="Proteomes" id="UP000031449"/>
    </source>
</evidence>
<dbReference type="KEGG" id="jeo:JMA_43140"/>
<dbReference type="BioCyc" id="JESP1508404:G14D9-13637-MONOMER"/>
<sequence length="137" mass="15449">MRNVLDKVATDQLVNENIGAILKQERQKRGWSYEELGKRIGVSASYMYRLESGQRANPSTKVLRAICELFDIEPTKVMAMEPQSLVLNGKSIDMDVVQEVMNLIVNMDVDKTTDVFILLEKVTSLQKGILDTSNEKA</sequence>
<dbReference type="SMART" id="SM00530">
    <property type="entry name" value="HTH_XRE"/>
    <property type="match status" value="1"/>
</dbReference>
<evidence type="ECO:0000313" key="2">
    <source>
        <dbReference type="EMBL" id="AJD93631.1"/>
    </source>
</evidence>
<evidence type="ECO:0000259" key="1">
    <source>
        <dbReference type="PROSITE" id="PS50943"/>
    </source>
</evidence>
<protein>
    <recommendedName>
        <fullName evidence="1">HTH cro/C1-type domain-containing protein</fullName>
    </recommendedName>
</protein>
<proteinExistence type="predicted"/>
<accession>A0A0B5AU95</accession>
<feature type="domain" description="HTH cro/C1-type" evidence="1">
    <location>
        <begin position="22"/>
        <end position="77"/>
    </location>
</feature>